<dbReference type="RefSeq" id="WP_013683284.1">
    <property type="nucleotide sequence ID" value="NC_015320.1"/>
</dbReference>
<dbReference type="STRING" id="693661.Arcve_0589"/>
<feature type="transmembrane region" description="Helical" evidence="7">
    <location>
        <begin position="182"/>
        <end position="205"/>
    </location>
</feature>
<evidence type="ECO:0000256" key="6">
    <source>
        <dbReference type="ARBA" id="ARBA00023136"/>
    </source>
</evidence>
<keyword evidence="6 7" id="KW-0472">Membrane</keyword>
<sequence>MPGSEEKRWGYVVAGAVLFIIWHVLAYFVKSPALPYPSTVFAAFIAQLGEGLAIHMAISACRAIYSILLALSLAIPIGLLCHERKIDRFIAPFLYLLYPIPHIVLLPLIILLFGIGDVSKVILIGMIVFFQILVTTRDAARNIDEYYVYSLLSLGADKKDIYRHVVFPACLPKILTALRISVGTAIAVLFFAESFATTTGLGYLIMTAWSRADYVSLYAGIVAMALLGFSLYMALEVIERRLCRWV</sequence>
<name>F2KQP8_ARCVS</name>
<keyword evidence="3" id="KW-1003">Cell membrane</keyword>
<proteinExistence type="inferred from homology"/>
<dbReference type="SUPFAM" id="SSF161098">
    <property type="entry name" value="MetI-like"/>
    <property type="match status" value="1"/>
</dbReference>
<dbReference type="HOGENOM" id="CLU_046113_1_3_2"/>
<evidence type="ECO:0000256" key="3">
    <source>
        <dbReference type="ARBA" id="ARBA00022475"/>
    </source>
</evidence>
<dbReference type="PANTHER" id="PTHR30151">
    <property type="entry name" value="ALKANE SULFONATE ABC TRANSPORTER-RELATED, MEMBRANE SUBUNIT"/>
    <property type="match status" value="1"/>
</dbReference>
<feature type="transmembrane region" description="Helical" evidence="7">
    <location>
        <begin position="121"/>
        <end position="140"/>
    </location>
</feature>
<dbReference type="Proteomes" id="UP000008136">
    <property type="component" value="Chromosome"/>
</dbReference>
<dbReference type="PROSITE" id="PS50928">
    <property type="entry name" value="ABC_TM1"/>
    <property type="match status" value="1"/>
</dbReference>
<keyword evidence="5 7" id="KW-1133">Transmembrane helix</keyword>
<dbReference type="GO" id="GO:0055085">
    <property type="term" value="P:transmembrane transport"/>
    <property type="evidence" value="ECO:0007669"/>
    <property type="project" value="InterPro"/>
</dbReference>
<evidence type="ECO:0000313" key="10">
    <source>
        <dbReference type="Proteomes" id="UP000008136"/>
    </source>
</evidence>
<reference evidence="9 10" key="1">
    <citation type="submission" date="2011-03" db="EMBL/GenBank/DDBJ databases">
        <title>The complete genome of Archaeoglobus veneficus SNP6.</title>
        <authorList>
            <consortium name="US DOE Joint Genome Institute (JGI-PGF)"/>
            <person name="Lucas S."/>
            <person name="Copeland A."/>
            <person name="Lapidus A."/>
            <person name="Bruce D."/>
            <person name="Goodwin L."/>
            <person name="Pitluck S."/>
            <person name="Kyrpides N."/>
            <person name="Mavromatis K."/>
            <person name="Pagani I."/>
            <person name="Ivanova N."/>
            <person name="Mikhailova N."/>
            <person name="Lu M."/>
            <person name="Detter J.C."/>
            <person name="Tapia R."/>
            <person name="Han C."/>
            <person name="Land M."/>
            <person name="Hauser L."/>
            <person name="Markowitz V."/>
            <person name="Cheng J.-F."/>
            <person name="Hugenholtz P."/>
            <person name="Woyke T."/>
            <person name="Wu D."/>
            <person name="Spring S."/>
            <person name="Brambilla E."/>
            <person name="Klenk H.-P."/>
            <person name="Eisen J.A."/>
        </authorList>
    </citation>
    <scope>NUCLEOTIDE SEQUENCE [LARGE SCALE GENOMIC DNA]</scope>
    <source>
        <strain evidence="10">SNP6</strain>
    </source>
</reference>
<organism evidence="9 10">
    <name type="scientific">Archaeoglobus veneficus (strain DSM 11195 / SNP6)</name>
    <dbReference type="NCBI Taxonomy" id="693661"/>
    <lineage>
        <taxon>Archaea</taxon>
        <taxon>Methanobacteriati</taxon>
        <taxon>Methanobacteriota</taxon>
        <taxon>Archaeoglobi</taxon>
        <taxon>Archaeoglobales</taxon>
        <taxon>Archaeoglobaceae</taxon>
        <taxon>Archaeoglobus</taxon>
    </lineage>
</organism>
<protein>
    <submittedName>
        <fullName evidence="9">ABC-type transporter, integral membrane subunit</fullName>
    </submittedName>
</protein>
<feature type="transmembrane region" description="Helical" evidence="7">
    <location>
        <begin position="217"/>
        <end position="235"/>
    </location>
</feature>
<dbReference type="PANTHER" id="PTHR30151:SF0">
    <property type="entry name" value="ABC TRANSPORTER PERMEASE PROTEIN MJ0413-RELATED"/>
    <property type="match status" value="1"/>
</dbReference>
<accession>F2KQP8</accession>
<dbReference type="GO" id="GO:0005886">
    <property type="term" value="C:plasma membrane"/>
    <property type="evidence" value="ECO:0007669"/>
    <property type="project" value="UniProtKB-SubCell"/>
</dbReference>
<dbReference type="CDD" id="cd06261">
    <property type="entry name" value="TM_PBP2"/>
    <property type="match status" value="1"/>
</dbReference>
<dbReference type="KEGG" id="ave:Arcve_0589"/>
<comment type="similarity">
    <text evidence="7">Belongs to the binding-protein-dependent transport system permease family.</text>
</comment>
<feature type="transmembrane region" description="Helical" evidence="7">
    <location>
        <begin position="93"/>
        <end position="115"/>
    </location>
</feature>
<evidence type="ECO:0000256" key="1">
    <source>
        <dbReference type="ARBA" id="ARBA00004651"/>
    </source>
</evidence>
<dbReference type="AlphaFoldDB" id="F2KQP8"/>
<dbReference type="OrthoDB" id="50379at2157"/>
<comment type="subcellular location">
    <subcellularLocation>
        <location evidence="1 7">Cell membrane</location>
        <topology evidence="1 7">Multi-pass membrane protein</topology>
    </subcellularLocation>
</comment>
<feature type="transmembrane region" description="Helical" evidence="7">
    <location>
        <begin position="41"/>
        <end position="58"/>
    </location>
</feature>
<dbReference type="Pfam" id="PF00528">
    <property type="entry name" value="BPD_transp_1"/>
    <property type="match status" value="1"/>
</dbReference>
<evidence type="ECO:0000256" key="7">
    <source>
        <dbReference type="RuleBase" id="RU363032"/>
    </source>
</evidence>
<feature type="transmembrane region" description="Helical" evidence="7">
    <location>
        <begin position="12"/>
        <end position="29"/>
    </location>
</feature>
<evidence type="ECO:0000313" key="9">
    <source>
        <dbReference type="EMBL" id="AEA46610.1"/>
    </source>
</evidence>
<feature type="domain" description="ABC transmembrane type-1" evidence="8">
    <location>
        <begin position="56"/>
        <end position="239"/>
    </location>
</feature>
<dbReference type="Gene3D" id="1.10.3720.10">
    <property type="entry name" value="MetI-like"/>
    <property type="match status" value="1"/>
</dbReference>
<dbReference type="eggNOG" id="arCOG00169">
    <property type="taxonomic scope" value="Archaea"/>
</dbReference>
<dbReference type="GeneID" id="10393685"/>
<dbReference type="EMBL" id="CP002588">
    <property type="protein sequence ID" value="AEA46610.1"/>
    <property type="molecule type" value="Genomic_DNA"/>
</dbReference>
<evidence type="ECO:0000256" key="4">
    <source>
        <dbReference type="ARBA" id="ARBA00022692"/>
    </source>
</evidence>
<feature type="transmembrane region" description="Helical" evidence="7">
    <location>
        <begin position="64"/>
        <end position="81"/>
    </location>
</feature>
<gene>
    <name evidence="9" type="ordered locus">Arcve_0589</name>
</gene>
<evidence type="ECO:0000259" key="8">
    <source>
        <dbReference type="PROSITE" id="PS50928"/>
    </source>
</evidence>
<evidence type="ECO:0000256" key="5">
    <source>
        <dbReference type="ARBA" id="ARBA00022989"/>
    </source>
</evidence>
<dbReference type="InterPro" id="IPR000515">
    <property type="entry name" value="MetI-like"/>
</dbReference>
<keyword evidence="10" id="KW-1185">Reference proteome</keyword>
<dbReference type="InterPro" id="IPR035906">
    <property type="entry name" value="MetI-like_sf"/>
</dbReference>
<evidence type="ECO:0000256" key="2">
    <source>
        <dbReference type="ARBA" id="ARBA00022448"/>
    </source>
</evidence>
<keyword evidence="2 7" id="KW-0813">Transport</keyword>
<keyword evidence="4 7" id="KW-0812">Transmembrane</keyword>